<evidence type="ECO:0000313" key="9">
    <source>
        <dbReference type="Proteomes" id="UP000816034"/>
    </source>
</evidence>
<keyword evidence="9" id="KW-1185">Reference proteome</keyword>
<dbReference type="Proteomes" id="UP000816034">
    <property type="component" value="Unassembled WGS sequence"/>
</dbReference>
<accession>A0AA88GGF5</accession>
<dbReference type="GO" id="GO:0035516">
    <property type="term" value="F:broad specificity oxidative DNA demethylase activity"/>
    <property type="evidence" value="ECO:0007669"/>
    <property type="project" value="TreeGrafter"/>
</dbReference>
<feature type="domain" description="Alpha-ketoglutarate-dependent dioxygenase AlkB-like" evidence="6">
    <location>
        <begin position="6"/>
        <end position="92"/>
    </location>
</feature>
<evidence type="ECO:0000313" key="7">
    <source>
        <dbReference type="EMBL" id="KAG2374129.1"/>
    </source>
</evidence>
<dbReference type="GO" id="GO:0008198">
    <property type="term" value="F:ferrous iron binding"/>
    <property type="evidence" value="ECO:0007669"/>
    <property type="project" value="TreeGrafter"/>
</dbReference>
<evidence type="ECO:0000259" key="6">
    <source>
        <dbReference type="Pfam" id="PF13532"/>
    </source>
</evidence>
<keyword evidence="3" id="KW-0560">Oxidoreductase</keyword>
<evidence type="ECO:0000256" key="5">
    <source>
        <dbReference type="PIRSR" id="PIRSR604574-2"/>
    </source>
</evidence>
<dbReference type="InterPro" id="IPR037151">
    <property type="entry name" value="AlkB-like_sf"/>
</dbReference>
<gene>
    <name evidence="8" type="ORF">C9374_004406</name>
    <name evidence="7" type="ORF">C9374_011208</name>
</gene>
<organism evidence="7 9">
    <name type="scientific">Naegleria lovaniensis</name>
    <name type="common">Amoeba</name>
    <dbReference type="NCBI Taxonomy" id="51637"/>
    <lineage>
        <taxon>Eukaryota</taxon>
        <taxon>Discoba</taxon>
        <taxon>Heterolobosea</taxon>
        <taxon>Tetramitia</taxon>
        <taxon>Eutetramitia</taxon>
        <taxon>Vahlkampfiidae</taxon>
        <taxon>Naegleria</taxon>
    </lineage>
</organism>
<feature type="binding site" evidence="5">
    <location>
        <position position="59"/>
    </location>
    <ligand>
        <name>Fe cation</name>
        <dbReference type="ChEBI" id="CHEBI:24875"/>
        <note>catalytic</note>
    </ligand>
</feature>
<protein>
    <recommendedName>
        <fullName evidence="6">Alpha-ketoglutarate-dependent dioxygenase AlkB-like domain-containing protein</fullName>
    </recommendedName>
</protein>
<dbReference type="SUPFAM" id="SSF51197">
    <property type="entry name" value="Clavaminate synthase-like"/>
    <property type="match status" value="1"/>
</dbReference>
<dbReference type="EMBL" id="PYSW02000021">
    <property type="protein sequence ID" value="KAG2383069.1"/>
    <property type="molecule type" value="Genomic_DNA"/>
</dbReference>
<dbReference type="GO" id="GO:0035515">
    <property type="term" value="F:oxidative RNA demethylase activity"/>
    <property type="evidence" value="ECO:0007669"/>
    <property type="project" value="TreeGrafter"/>
</dbReference>
<dbReference type="GO" id="GO:0005737">
    <property type="term" value="C:cytoplasm"/>
    <property type="evidence" value="ECO:0007669"/>
    <property type="project" value="TreeGrafter"/>
</dbReference>
<evidence type="ECO:0000256" key="3">
    <source>
        <dbReference type="ARBA" id="ARBA00023002"/>
    </source>
</evidence>
<name>A0AA88GGF5_NAELO</name>
<reference evidence="7 9" key="1">
    <citation type="journal article" date="2018" name="BMC Genomics">
        <title>The genome of Naegleria lovaniensis, the basis for a comparative approach to unravel pathogenicity factors of the human pathogenic amoeba N. fowleri.</title>
        <authorList>
            <person name="Liechti N."/>
            <person name="Schurch N."/>
            <person name="Bruggmann R."/>
            <person name="Wittwer M."/>
        </authorList>
    </citation>
    <scope>NUCLEOTIDE SEQUENCE [LARGE SCALE GENOMIC DNA]</scope>
    <source>
        <strain evidence="7 9">ATCC 30569</strain>
    </source>
</reference>
<dbReference type="PANTHER" id="PTHR16557:SF2">
    <property type="entry name" value="NUCLEIC ACID DIOXYGENASE ALKBH1"/>
    <property type="match status" value="1"/>
</dbReference>
<evidence type="ECO:0000256" key="1">
    <source>
        <dbReference type="ARBA" id="ARBA00022723"/>
    </source>
</evidence>
<dbReference type="InterPro" id="IPR027450">
    <property type="entry name" value="AlkB-like"/>
</dbReference>
<dbReference type="PANTHER" id="PTHR16557">
    <property type="entry name" value="ALKYLATED DNA REPAIR PROTEIN ALKB-RELATED"/>
    <property type="match status" value="1"/>
</dbReference>
<evidence type="ECO:0000313" key="8">
    <source>
        <dbReference type="EMBL" id="KAG2383069.1"/>
    </source>
</evidence>
<dbReference type="InterPro" id="IPR004574">
    <property type="entry name" value="Alkb"/>
</dbReference>
<reference evidence="7" key="2">
    <citation type="submission" date="2020-04" db="EMBL/GenBank/DDBJ databases">
        <authorList>
            <person name="Liechti N."/>
            <person name="Schuerch N."/>
            <person name="Bruggmann R."/>
            <person name="Wittwer M."/>
        </authorList>
    </citation>
    <scope>NUCLEOTIDE SEQUENCE</scope>
    <source>
        <strain evidence="7">ATCC 30569</strain>
    </source>
</reference>
<dbReference type="GO" id="GO:0035513">
    <property type="term" value="P:oxidative RNA demethylation"/>
    <property type="evidence" value="ECO:0007669"/>
    <property type="project" value="TreeGrafter"/>
</dbReference>
<dbReference type="Pfam" id="PF13532">
    <property type="entry name" value="2OG-FeII_Oxy_2"/>
    <property type="match status" value="1"/>
</dbReference>
<dbReference type="RefSeq" id="XP_044548748.1">
    <property type="nucleotide sequence ID" value="XM_044694042.1"/>
</dbReference>
<dbReference type="EMBL" id="PYSW02000048">
    <property type="protein sequence ID" value="KAG2374129.1"/>
    <property type="molecule type" value="Genomic_DNA"/>
</dbReference>
<evidence type="ECO:0000256" key="4">
    <source>
        <dbReference type="ARBA" id="ARBA00023004"/>
    </source>
</evidence>
<keyword evidence="1 5" id="KW-0479">Metal-binding</keyword>
<keyword evidence="2" id="KW-0223">Dioxygenase</keyword>
<keyword evidence="4 5" id="KW-0408">Iron</keyword>
<comment type="cofactor">
    <cofactor evidence="5">
        <name>Fe(2+)</name>
        <dbReference type="ChEBI" id="CHEBI:29033"/>
    </cofactor>
    <text evidence="5">Binds 1 Fe(2+) ion per subunit.</text>
</comment>
<evidence type="ECO:0000256" key="2">
    <source>
        <dbReference type="ARBA" id="ARBA00022964"/>
    </source>
</evidence>
<comment type="caution">
    <text evidence="7">The sequence shown here is derived from an EMBL/GenBank/DDBJ whole genome shotgun (WGS) entry which is preliminary data.</text>
</comment>
<dbReference type="AlphaFoldDB" id="A0AA88GGF5"/>
<dbReference type="Gene3D" id="2.60.120.590">
    <property type="entry name" value="Alpha-ketoglutarate-dependent dioxygenase AlkB-like"/>
    <property type="match status" value="1"/>
</dbReference>
<dbReference type="GeneID" id="68096861"/>
<sequence length="108" mass="12622">MSTQQHLEFTRPVVSISLGNDALFQNRNSLDTHDNDIQQVLLHSGDVVIFGGRSRMVFHSVPKIYPNTISNEEIRHSMGEQFGMGRFNITMRNEYKFKEKCNYLWKDE</sequence>
<proteinExistence type="predicted"/>